<dbReference type="PROSITE" id="PS51767">
    <property type="entry name" value="PEPTIDASE_A1"/>
    <property type="match status" value="1"/>
</dbReference>
<dbReference type="Proteomes" id="UP001140453">
    <property type="component" value="Unassembled WGS sequence"/>
</dbReference>
<feature type="compositionally biased region" description="Acidic residues" evidence="2">
    <location>
        <begin position="281"/>
        <end position="296"/>
    </location>
</feature>
<comment type="caution">
    <text evidence="6">The sequence shown here is derived from an EMBL/GenBank/DDBJ whole genome shotgun (WGS) entry which is preliminary data.</text>
</comment>
<reference evidence="6" key="1">
    <citation type="submission" date="2022-10" db="EMBL/GenBank/DDBJ databases">
        <title>Tapping the CABI collections for fungal endophytes: first genome assemblies for Collariella, Neodidymelliopsis, Ascochyta clinopodiicola, Didymella pomorum, Didymosphaeria variabile, Neocosmospora piperis and Neocucurbitaria cava.</title>
        <authorList>
            <person name="Hill R."/>
        </authorList>
    </citation>
    <scope>NUCLEOTIDE SEQUENCE</scope>
    <source>
        <strain evidence="6">IMI 355082</strain>
    </source>
</reference>
<dbReference type="EMBL" id="JAPEVB010000001">
    <property type="protein sequence ID" value="KAJ4397567.1"/>
    <property type="molecule type" value="Genomic_DNA"/>
</dbReference>
<evidence type="ECO:0000256" key="1">
    <source>
        <dbReference type="ARBA" id="ARBA00007447"/>
    </source>
</evidence>
<keyword evidence="3" id="KW-0472">Membrane</keyword>
<evidence type="ECO:0000256" key="3">
    <source>
        <dbReference type="SAM" id="Phobius"/>
    </source>
</evidence>
<proteinExistence type="inferred from homology"/>
<feature type="signal peptide" evidence="4">
    <location>
        <begin position="1"/>
        <end position="19"/>
    </location>
</feature>
<keyword evidence="7" id="KW-1185">Reference proteome</keyword>
<feature type="chain" id="PRO_5040972621" description="Peptidase A1 domain-containing protein" evidence="4">
    <location>
        <begin position="20"/>
        <end position="633"/>
    </location>
</feature>
<comment type="similarity">
    <text evidence="1">Belongs to the peptidase A1 family.</text>
</comment>
<feature type="transmembrane region" description="Helical" evidence="3">
    <location>
        <begin position="505"/>
        <end position="533"/>
    </location>
</feature>
<evidence type="ECO:0000313" key="7">
    <source>
        <dbReference type="Proteomes" id="UP001140453"/>
    </source>
</evidence>
<feature type="domain" description="Peptidase A1" evidence="5">
    <location>
        <begin position="55"/>
        <end position="444"/>
    </location>
</feature>
<evidence type="ECO:0000256" key="2">
    <source>
        <dbReference type="SAM" id="MobiDB-lite"/>
    </source>
</evidence>
<keyword evidence="3" id="KW-1133">Transmembrane helix</keyword>
<dbReference type="GO" id="GO:0004190">
    <property type="term" value="F:aspartic-type endopeptidase activity"/>
    <property type="evidence" value="ECO:0007669"/>
    <property type="project" value="InterPro"/>
</dbReference>
<dbReference type="InterPro" id="IPR033121">
    <property type="entry name" value="PEPTIDASE_A1"/>
</dbReference>
<dbReference type="Gene3D" id="2.40.70.10">
    <property type="entry name" value="Acid Proteases"/>
    <property type="match status" value="2"/>
</dbReference>
<keyword evidence="4" id="KW-0732">Signal</keyword>
<gene>
    <name evidence="6" type="ORF">N0V93_001798</name>
</gene>
<dbReference type="PANTHER" id="PTHR47966">
    <property type="entry name" value="BETA-SITE APP-CLEAVING ENZYME, ISOFORM A-RELATED"/>
    <property type="match status" value="1"/>
</dbReference>
<keyword evidence="3" id="KW-0812">Transmembrane</keyword>
<feature type="compositionally biased region" description="Basic and acidic residues" evidence="2">
    <location>
        <begin position="622"/>
        <end position="633"/>
    </location>
</feature>
<dbReference type="PANTHER" id="PTHR47966:SF73">
    <property type="entry name" value="PEPTIDASE A1 DOMAIN-CONTAINING PROTEIN"/>
    <property type="match status" value="1"/>
</dbReference>
<evidence type="ECO:0000259" key="5">
    <source>
        <dbReference type="PROSITE" id="PS51767"/>
    </source>
</evidence>
<dbReference type="InterPro" id="IPR001461">
    <property type="entry name" value="Aspartic_peptidase_A1"/>
</dbReference>
<protein>
    <recommendedName>
        <fullName evidence="5">Peptidase A1 domain-containing protein</fullName>
    </recommendedName>
</protein>
<accession>A0A9W8Z2C6</accession>
<dbReference type="SUPFAM" id="SSF50630">
    <property type="entry name" value="Acid proteases"/>
    <property type="match status" value="1"/>
</dbReference>
<evidence type="ECO:0000256" key="4">
    <source>
        <dbReference type="SAM" id="SignalP"/>
    </source>
</evidence>
<organism evidence="6 7">
    <name type="scientific">Gnomoniopsis smithogilvyi</name>
    <dbReference type="NCBI Taxonomy" id="1191159"/>
    <lineage>
        <taxon>Eukaryota</taxon>
        <taxon>Fungi</taxon>
        <taxon>Dikarya</taxon>
        <taxon>Ascomycota</taxon>
        <taxon>Pezizomycotina</taxon>
        <taxon>Sordariomycetes</taxon>
        <taxon>Sordariomycetidae</taxon>
        <taxon>Diaporthales</taxon>
        <taxon>Gnomoniaceae</taxon>
        <taxon>Gnomoniopsis</taxon>
    </lineage>
</organism>
<dbReference type="Pfam" id="PF00026">
    <property type="entry name" value="Asp"/>
    <property type="match status" value="1"/>
</dbReference>
<dbReference type="PRINTS" id="PR00792">
    <property type="entry name" value="PEPSIN"/>
</dbReference>
<dbReference type="AlphaFoldDB" id="A0A9W8Z2C6"/>
<dbReference type="InterPro" id="IPR021109">
    <property type="entry name" value="Peptidase_aspartic_dom_sf"/>
</dbReference>
<name>A0A9W8Z2C6_9PEZI</name>
<evidence type="ECO:0000313" key="6">
    <source>
        <dbReference type="EMBL" id="KAJ4397567.1"/>
    </source>
</evidence>
<dbReference type="GO" id="GO:0006508">
    <property type="term" value="P:proteolysis"/>
    <property type="evidence" value="ECO:0007669"/>
    <property type="project" value="InterPro"/>
</dbReference>
<feature type="region of interest" description="Disordered" evidence="2">
    <location>
        <begin position="544"/>
        <end position="633"/>
    </location>
</feature>
<sequence>MKASILLTLVGATSHFARAAVHLTYAKEQRSNTPSTTANRRSIVNANISYNYATYVVNITVGTPGQAMTLELSTSSAETFVIDARSSYCTYDTDYEDSDEGNSYTTNSYCIWGTFSPGNSSSCVITETDNDDDYYTGYDSGFSTSYNGDTTAYGEYMNDVVTIEGMTIPNLTMGLVNYTSSYIGNYNYMGVLGIGYNDSSSDNLPDRLLEQGLINSTAYSIWVDDDTAASGNLLFGAIDTTKFTGNLTRLQSSYSYVDMRVQVVGINGTSKSGGPSPITMDTDEEESTSGETVSETDDDSYLFSATFSPPDTLSTLPSDVASQIWQMAGAYYHEALELAVIGCSAASDTSTNFTMQLGGQGVDGPITTTYMSDLVIPATEYNLSTLSSYYVALDDDVCLFGVQNASAIGYSYSYSSSSQYNLGSTLLRRTYSVFDLANSEVAVAPVVFGASATSNIVPFSSYGATVPSSTIICYYSDCYADAGSNDDDGTNSEDESSSDGGLRGVLSLGALLGLSLGLGLGCFALGLIGFLVWRHRRNKSLATKAASVSSEEAGQPAPEMSTANSGQRNAREVAQAAPASTSANEAPTGHIDKGKGPEVAPSLPPRRVDEEPGHQGAAEASTAHESEHGEQVR</sequence>
<dbReference type="OrthoDB" id="771136at2759"/>
<feature type="region of interest" description="Disordered" evidence="2">
    <location>
        <begin position="268"/>
        <end position="296"/>
    </location>
</feature>